<evidence type="ECO:0000313" key="4">
    <source>
        <dbReference type="EMBL" id="KAK0721403.1"/>
    </source>
</evidence>
<comment type="caution">
    <text evidence="4">The sequence shown here is derived from an EMBL/GenBank/DDBJ whole genome shotgun (WGS) entry which is preliminary data.</text>
</comment>
<name>A0AA40ASX4_9PEZI</name>
<dbReference type="InterPro" id="IPR006640">
    <property type="entry name" value="SprT-like_domain"/>
</dbReference>
<evidence type="ECO:0000256" key="2">
    <source>
        <dbReference type="SAM" id="MobiDB-lite"/>
    </source>
</evidence>
<feature type="compositionally biased region" description="Polar residues" evidence="2">
    <location>
        <begin position="155"/>
        <end position="166"/>
    </location>
</feature>
<feature type="region of interest" description="Disordered" evidence="2">
    <location>
        <begin position="1"/>
        <end position="329"/>
    </location>
</feature>
<proteinExistence type="predicted"/>
<keyword evidence="5" id="KW-1185">Reference proteome</keyword>
<feature type="compositionally biased region" description="Polar residues" evidence="2">
    <location>
        <begin position="257"/>
        <end position="268"/>
    </location>
</feature>
<dbReference type="Gene3D" id="1.10.30.10">
    <property type="entry name" value="High mobility group box domain"/>
    <property type="match status" value="1"/>
</dbReference>
<dbReference type="GO" id="GO:0003677">
    <property type="term" value="F:DNA binding"/>
    <property type="evidence" value="ECO:0007669"/>
    <property type="project" value="UniProtKB-UniRule"/>
</dbReference>
<sequence>MARLAGTTAASKRRVMHWSDDEDDSGSDDTYEKDNSSDQDDSDDDDEDELPPVSALATKKKPEVAVAKKSEKTAPTAPPPPGTVRRRKLAPVGSVSSSLLRAWTPEDSVDRELKPTKKSQPKKKEPVVEDENEHENEVEEEKPRRTRVELRTRTSKVPTLRSSLSVGTEEEQEYVSAREEVSIIEDVSMFDETFHSCESEEQDQDEEDEDSYTERGSDAESDDDDDFDLGLAPRKAPATEPKGRQNLPRRDLVRGSGSATHNGSSSTGKKTKARNLADKFSRLRLEDNRLPPPRSSSPTTTNIFEEPSATPPSTPPKEPPRQKGLLSSLSAPTGGVKILWSKTLATTAGRANWKRETIRPPSGLTLPNPQPAAVRHHCSIELSTKVISDPHRLYNVLAHEFCHLCNFMISGVTTNPHGKEFKAWGEKVTKEFGDSHGIEVTTKHTYEIDFKYVWRCMECEMEFKRHSKSIDTARHRCGGCKGVLTQIRPTPRGTGGGGKKDGEGVKGEEKKQSAYQVFMKDMMKKVKQEQPGIKQNEVMKVVAERWKLEKAKNGGSAAGTLKTTELSVRGKKEVEVVDLT</sequence>
<dbReference type="Pfam" id="PF17283">
    <property type="entry name" value="Zn_ribbon_SprT"/>
    <property type="match status" value="1"/>
</dbReference>
<feature type="compositionally biased region" description="Acidic residues" evidence="2">
    <location>
        <begin position="20"/>
        <end position="29"/>
    </location>
</feature>
<feature type="compositionally biased region" description="Basic and acidic residues" evidence="2">
    <location>
        <begin position="141"/>
        <end position="152"/>
    </location>
</feature>
<dbReference type="InterPro" id="IPR036910">
    <property type="entry name" value="HMG_box_dom_sf"/>
</dbReference>
<feature type="compositionally biased region" description="Acidic residues" evidence="2">
    <location>
        <begin position="199"/>
        <end position="211"/>
    </location>
</feature>
<keyword evidence="1" id="KW-0238">DNA-binding</keyword>
<feature type="DNA-binding region" description="HMG box" evidence="1">
    <location>
        <begin position="508"/>
        <end position="547"/>
    </location>
</feature>
<dbReference type="SUPFAM" id="SSF47095">
    <property type="entry name" value="HMG-box"/>
    <property type="match status" value="1"/>
</dbReference>
<dbReference type="Pfam" id="PF10263">
    <property type="entry name" value="SprT-like"/>
    <property type="match status" value="1"/>
</dbReference>
<protein>
    <submittedName>
        <fullName evidence="4">SprT-like family-domain-containing protein</fullName>
    </submittedName>
</protein>
<feature type="compositionally biased region" description="Acidic residues" evidence="2">
    <location>
        <begin position="37"/>
        <end position="50"/>
    </location>
</feature>
<feature type="compositionally biased region" description="Basic and acidic residues" evidence="2">
    <location>
        <begin position="60"/>
        <end position="72"/>
    </location>
</feature>
<feature type="region of interest" description="Disordered" evidence="2">
    <location>
        <begin position="488"/>
        <end position="507"/>
    </location>
</feature>
<organism evidence="4 5">
    <name type="scientific">Apiosordaria backusii</name>
    <dbReference type="NCBI Taxonomy" id="314023"/>
    <lineage>
        <taxon>Eukaryota</taxon>
        <taxon>Fungi</taxon>
        <taxon>Dikarya</taxon>
        <taxon>Ascomycota</taxon>
        <taxon>Pezizomycotina</taxon>
        <taxon>Sordariomycetes</taxon>
        <taxon>Sordariomycetidae</taxon>
        <taxon>Sordariales</taxon>
        <taxon>Lasiosphaeriaceae</taxon>
        <taxon>Apiosordaria</taxon>
    </lineage>
</organism>
<dbReference type="AlphaFoldDB" id="A0AA40ASX4"/>
<feature type="compositionally biased region" description="Basic and acidic residues" evidence="2">
    <location>
        <begin position="275"/>
        <end position="289"/>
    </location>
</feature>
<dbReference type="GO" id="GO:0006950">
    <property type="term" value="P:response to stress"/>
    <property type="evidence" value="ECO:0007669"/>
    <property type="project" value="UniProtKB-ARBA"/>
</dbReference>
<feature type="compositionally biased region" description="Acidic residues" evidence="2">
    <location>
        <begin position="128"/>
        <end position="140"/>
    </location>
</feature>
<dbReference type="Pfam" id="PF00505">
    <property type="entry name" value="HMG_box"/>
    <property type="match status" value="1"/>
</dbReference>
<dbReference type="CDD" id="cd00084">
    <property type="entry name" value="HMG-box_SF"/>
    <property type="match status" value="1"/>
</dbReference>
<feature type="compositionally biased region" description="Low complexity" evidence="2">
    <location>
        <begin position="296"/>
        <end position="308"/>
    </location>
</feature>
<dbReference type="PANTHER" id="PTHR23099:SF0">
    <property type="entry name" value="GERM CELL NUCLEAR ACIDIC PROTEIN"/>
    <property type="match status" value="1"/>
</dbReference>
<feature type="compositionally biased region" description="Basic and acidic residues" evidence="2">
    <location>
        <begin position="498"/>
        <end position="507"/>
    </location>
</feature>
<gene>
    <name evidence="4" type="ORF">B0T21DRAFT_424002</name>
</gene>
<dbReference type="PANTHER" id="PTHR23099">
    <property type="entry name" value="TRANSCRIPTIONAL REGULATOR"/>
    <property type="match status" value="1"/>
</dbReference>
<dbReference type="SMART" id="SM00398">
    <property type="entry name" value="HMG"/>
    <property type="match status" value="1"/>
</dbReference>
<dbReference type="Proteomes" id="UP001172159">
    <property type="component" value="Unassembled WGS sequence"/>
</dbReference>
<reference evidence="4" key="1">
    <citation type="submission" date="2023-06" db="EMBL/GenBank/DDBJ databases">
        <title>Genome-scale phylogeny and comparative genomics of the fungal order Sordariales.</title>
        <authorList>
            <consortium name="Lawrence Berkeley National Laboratory"/>
            <person name="Hensen N."/>
            <person name="Bonometti L."/>
            <person name="Westerberg I."/>
            <person name="Brannstrom I.O."/>
            <person name="Guillou S."/>
            <person name="Cros-Aarteil S."/>
            <person name="Calhoun S."/>
            <person name="Haridas S."/>
            <person name="Kuo A."/>
            <person name="Mondo S."/>
            <person name="Pangilinan J."/>
            <person name="Riley R."/>
            <person name="Labutti K."/>
            <person name="Andreopoulos B."/>
            <person name="Lipzen A."/>
            <person name="Chen C."/>
            <person name="Yanf M."/>
            <person name="Daum C."/>
            <person name="Ng V."/>
            <person name="Clum A."/>
            <person name="Steindorff A."/>
            <person name="Ohm R."/>
            <person name="Martin F."/>
            <person name="Silar P."/>
            <person name="Natvig D."/>
            <person name="Lalanne C."/>
            <person name="Gautier V."/>
            <person name="Ament-Velasquez S.L."/>
            <person name="Kruys A."/>
            <person name="Hutchinson M.I."/>
            <person name="Powell A.J."/>
            <person name="Barry K."/>
            <person name="Miller A.N."/>
            <person name="Grigoriev I.V."/>
            <person name="Debuchy R."/>
            <person name="Gladieux P."/>
            <person name="Thoren M.H."/>
            <person name="Johannesson H."/>
        </authorList>
    </citation>
    <scope>NUCLEOTIDE SEQUENCE</scope>
    <source>
        <strain evidence="4">CBS 540.89</strain>
    </source>
</reference>
<dbReference type="InterPro" id="IPR009071">
    <property type="entry name" value="HMG_box_dom"/>
</dbReference>
<evidence type="ECO:0000313" key="5">
    <source>
        <dbReference type="Proteomes" id="UP001172159"/>
    </source>
</evidence>
<evidence type="ECO:0000256" key="1">
    <source>
        <dbReference type="PROSITE-ProRule" id="PRU00267"/>
    </source>
</evidence>
<dbReference type="SMART" id="SM00731">
    <property type="entry name" value="SprT"/>
    <property type="match status" value="1"/>
</dbReference>
<dbReference type="GO" id="GO:0005634">
    <property type="term" value="C:nucleus"/>
    <property type="evidence" value="ECO:0007669"/>
    <property type="project" value="UniProtKB-UniRule"/>
</dbReference>
<feature type="compositionally biased region" description="Acidic residues" evidence="2">
    <location>
        <begin position="219"/>
        <end position="228"/>
    </location>
</feature>
<feature type="domain" description="HMG box" evidence="3">
    <location>
        <begin position="508"/>
        <end position="547"/>
    </location>
</feature>
<dbReference type="InterPro" id="IPR035240">
    <property type="entry name" value="SprT_Zn_ribbon"/>
</dbReference>
<evidence type="ECO:0000259" key="3">
    <source>
        <dbReference type="PROSITE" id="PS50118"/>
    </source>
</evidence>
<dbReference type="EMBL" id="JAUKTV010000012">
    <property type="protein sequence ID" value="KAK0721403.1"/>
    <property type="molecule type" value="Genomic_DNA"/>
</dbReference>
<accession>A0AA40ASX4</accession>
<dbReference type="PROSITE" id="PS50118">
    <property type="entry name" value="HMG_BOX_2"/>
    <property type="match status" value="1"/>
</dbReference>
<keyword evidence="1" id="KW-0539">Nucleus</keyword>